<protein>
    <recommendedName>
        <fullName evidence="4">SurA N-terminal domain-containing protein</fullName>
    </recommendedName>
</protein>
<dbReference type="GO" id="GO:0003755">
    <property type="term" value="F:peptidyl-prolyl cis-trans isomerase activity"/>
    <property type="evidence" value="ECO:0007669"/>
    <property type="project" value="UniProtKB-KW"/>
</dbReference>
<dbReference type="Gene3D" id="3.10.50.40">
    <property type="match status" value="1"/>
</dbReference>
<keyword evidence="1 3" id="KW-0732">Signal</keyword>
<comment type="caution">
    <text evidence="5">The sequence shown here is derived from an EMBL/GenBank/DDBJ whole genome shotgun (WGS) entry which is preliminary data.</text>
</comment>
<keyword evidence="6" id="KW-1185">Reference proteome</keyword>
<feature type="chain" id="PRO_5006131852" description="SurA N-terminal domain-containing protein" evidence="3">
    <location>
        <begin position="22"/>
        <end position="322"/>
    </location>
</feature>
<gene>
    <name evidence="5" type="ORF">ABB55_23935</name>
</gene>
<dbReference type="InterPro" id="IPR046357">
    <property type="entry name" value="PPIase_dom_sf"/>
</dbReference>
<dbReference type="EMBL" id="LJYW01000001">
    <property type="protein sequence ID" value="KPL54893.1"/>
    <property type="molecule type" value="Genomic_DNA"/>
</dbReference>
<organism evidence="5 6">
    <name type="scientific">Prosthecodimorpha hirschii</name>
    <dbReference type="NCBI Taxonomy" id="665126"/>
    <lineage>
        <taxon>Bacteria</taxon>
        <taxon>Pseudomonadati</taxon>
        <taxon>Pseudomonadota</taxon>
        <taxon>Alphaproteobacteria</taxon>
        <taxon>Hyphomicrobiales</taxon>
        <taxon>Ancalomicrobiaceae</taxon>
        <taxon>Prosthecodimorpha</taxon>
    </lineage>
</organism>
<dbReference type="PANTHER" id="PTHR47637">
    <property type="entry name" value="CHAPERONE SURA"/>
    <property type="match status" value="1"/>
</dbReference>
<dbReference type="PANTHER" id="PTHR47637:SF1">
    <property type="entry name" value="CHAPERONE SURA"/>
    <property type="match status" value="1"/>
</dbReference>
<dbReference type="RefSeq" id="WP_054361059.1">
    <property type="nucleotide sequence ID" value="NZ_JAPCYQ010000001.1"/>
</dbReference>
<evidence type="ECO:0000256" key="1">
    <source>
        <dbReference type="ARBA" id="ARBA00022729"/>
    </source>
</evidence>
<sequence length="322" mass="35038">MHRIGSAFLGCGIAVAAFVMATGATTTGAAAQSAIKAIVNGEPVTTNEIAQRARFLRLVQRDLSGDALMKQATEEMVEEKLKLQEAKRLKITVNEAQVDAAVATIAQRVRLTPDQLRMALGQQGIDFATLRGRLRTQVIWQQMVVQRFQRTVSITDSQIAAALSKQRAKDGGKTPDSADRTTAEYALQQVTFVVSKSQPGSGAQRLKEAEAFRAKVNGCEGMVAVAKGFSEVVIKGIGKRTEDELPPQFRGVLAETGVGKVSKPVPTPTGVEMLAVCGRRDIKGDFSVRGKIEDELREQEGQLLARQYITELRRIAVIDYKR</sequence>
<keyword evidence="2" id="KW-0697">Rotamase</keyword>
<evidence type="ECO:0000259" key="4">
    <source>
        <dbReference type="Pfam" id="PF09312"/>
    </source>
</evidence>
<accession>A0A0P6VVD6</accession>
<reference evidence="5 6" key="2">
    <citation type="submission" date="2015-10" db="EMBL/GenBank/DDBJ databases">
        <title>Draft Genome Sequence of Prosthecomicrobium hirschii ATCC 27832.</title>
        <authorList>
            <person name="Daniel J."/>
            <person name="Givan S.A."/>
            <person name="Brun Y.V."/>
            <person name="Brown P.J."/>
        </authorList>
    </citation>
    <scope>NUCLEOTIDE SEQUENCE [LARGE SCALE GENOMIC DNA]</scope>
    <source>
        <strain evidence="5 6">16</strain>
    </source>
</reference>
<keyword evidence="2" id="KW-0413">Isomerase</keyword>
<feature type="domain" description="SurA N-terminal" evidence="4">
    <location>
        <begin position="35"/>
        <end position="142"/>
    </location>
</feature>
<dbReference type="Proteomes" id="UP000048984">
    <property type="component" value="Unassembled WGS sequence"/>
</dbReference>
<dbReference type="SUPFAM" id="SSF54534">
    <property type="entry name" value="FKBP-like"/>
    <property type="match status" value="1"/>
</dbReference>
<reference evidence="5 6" key="1">
    <citation type="submission" date="2015-09" db="EMBL/GenBank/DDBJ databases">
        <authorList>
            <person name="Jackson K.R."/>
            <person name="Lunt B.L."/>
            <person name="Fisher J.N.B."/>
            <person name="Gardner A.V."/>
            <person name="Bailey M.E."/>
            <person name="Deus L.M."/>
            <person name="Earl A.S."/>
            <person name="Gibby P.D."/>
            <person name="Hartmann K.A."/>
            <person name="Liu J.E."/>
            <person name="Manci A.M."/>
            <person name="Nielsen D.A."/>
            <person name="Solomon M.B."/>
            <person name="Breakwell D.P."/>
            <person name="Burnett S.H."/>
            <person name="Grose J.H."/>
        </authorList>
    </citation>
    <scope>NUCLEOTIDE SEQUENCE [LARGE SCALE GENOMIC DNA]</scope>
    <source>
        <strain evidence="5 6">16</strain>
    </source>
</reference>
<evidence type="ECO:0000256" key="2">
    <source>
        <dbReference type="ARBA" id="ARBA00023110"/>
    </source>
</evidence>
<evidence type="ECO:0000313" key="6">
    <source>
        <dbReference type="Proteomes" id="UP000048984"/>
    </source>
</evidence>
<feature type="signal peptide" evidence="3">
    <location>
        <begin position="1"/>
        <end position="21"/>
    </location>
</feature>
<dbReference type="Gene3D" id="1.10.4030.10">
    <property type="entry name" value="Porin chaperone SurA, peptide-binding domain"/>
    <property type="match status" value="1"/>
</dbReference>
<evidence type="ECO:0000313" key="5">
    <source>
        <dbReference type="EMBL" id="KPL54893.1"/>
    </source>
</evidence>
<dbReference type="InterPro" id="IPR015391">
    <property type="entry name" value="SurA_N"/>
</dbReference>
<proteinExistence type="predicted"/>
<dbReference type="InterPro" id="IPR027304">
    <property type="entry name" value="Trigger_fact/SurA_dom_sf"/>
</dbReference>
<dbReference type="Pfam" id="PF09312">
    <property type="entry name" value="SurA_N"/>
    <property type="match status" value="1"/>
</dbReference>
<name>A0A0P6VVD6_9HYPH</name>
<evidence type="ECO:0000256" key="3">
    <source>
        <dbReference type="SAM" id="SignalP"/>
    </source>
</evidence>
<dbReference type="InterPro" id="IPR050280">
    <property type="entry name" value="OMP_Chaperone_SurA"/>
</dbReference>
<dbReference type="SUPFAM" id="SSF109998">
    <property type="entry name" value="Triger factor/SurA peptide-binding domain-like"/>
    <property type="match status" value="1"/>
</dbReference>
<dbReference type="STRING" id="665126.ABB55_23935"/>
<dbReference type="AlphaFoldDB" id="A0A0P6VVD6"/>